<dbReference type="RefSeq" id="WP_050672591.1">
    <property type="nucleotide sequence ID" value="NZ_CVRL01000007.1"/>
</dbReference>
<evidence type="ECO:0000313" key="7">
    <source>
        <dbReference type="Proteomes" id="UP000043764"/>
    </source>
</evidence>
<dbReference type="AlphaFoldDB" id="A0A0H5CXX9"/>
<dbReference type="SUPFAM" id="SSF46785">
    <property type="entry name" value="Winged helix' DNA-binding domain"/>
    <property type="match status" value="1"/>
</dbReference>
<accession>A0A0H5CXX9</accession>
<evidence type="ECO:0000256" key="4">
    <source>
        <dbReference type="ARBA" id="ARBA00023163"/>
    </source>
</evidence>
<protein>
    <submittedName>
        <fullName evidence="6">D-malate degradation protein R</fullName>
    </submittedName>
</protein>
<evidence type="ECO:0000259" key="5">
    <source>
        <dbReference type="PROSITE" id="PS50931"/>
    </source>
</evidence>
<dbReference type="SUPFAM" id="SSF53850">
    <property type="entry name" value="Periplasmic binding protein-like II"/>
    <property type="match status" value="1"/>
</dbReference>
<dbReference type="STRING" id="481446.NIT7645_01351"/>
<comment type="similarity">
    <text evidence="1">Belongs to the LysR transcriptional regulatory family.</text>
</comment>
<dbReference type="Gene3D" id="3.40.190.290">
    <property type="match status" value="1"/>
</dbReference>
<keyword evidence="2" id="KW-0805">Transcription regulation</keyword>
<dbReference type="InterPro" id="IPR058163">
    <property type="entry name" value="LysR-type_TF_proteobact-type"/>
</dbReference>
<dbReference type="EMBL" id="CVRL01000007">
    <property type="protein sequence ID" value="CRL09862.1"/>
    <property type="molecule type" value="Genomic_DNA"/>
</dbReference>
<dbReference type="InterPro" id="IPR036390">
    <property type="entry name" value="WH_DNA-bd_sf"/>
</dbReference>
<dbReference type="InterPro" id="IPR005119">
    <property type="entry name" value="LysR_subst-bd"/>
</dbReference>
<dbReference type="CDD" id="cd08422">
    <property type="entry name" value="PBP2_CrgA_like"/>
    <property type="match status" value="1"/>
</dbReference>
<sequence>MNNVSWRGIRAFLLVAEHGSFTAAARASNMSKANISQLVSELEEALSVQLLVRTTRSLRLTEVGEGYADQCRKAMNQLDAAADWASQSTRTLKGAIRMNSVGGLIGEDLVAPLIMSFQQAHPDVTVRLDFSSARVDLVDGPYDIVLRMGELPDSSLIARGLRTIRTRYVASPAFVGARGPINTPSDLVDLPLIYGSVDHWQMSRNGKEQTIQARRGLRIASGRVMRRAAIEGHGVARIGDVYCDADIKAGRLVEVLPDWAEETPLSLVCPPMRHQLARVRALMDWLCSHFPAHYRAALNGELPEWREAQAYPHAGSHRGEAGGGTL</sequence>
<dbReference type="InterPro" id="IPR036388">
    <property type="entry name" value="WH-like_DNA-bd_sf"/>
</dbReference>
<dbReference type="GO" id="GO:0043565">
    <property type="term" value="F:sequence-specific DNA binding"/>
    <property type="evidence" value="ECO:0007669"/>
    <property type="project" value="TreeGrafter"/>
</dbReference>
<dbReference type="FunFam" id="1.10.10.10:FF:000001">
    <property type="entry name" value="LysR family transcriptional regulator"/>
    <property type="match status" value="1"/>
</dbReference>
<organism evidence="6 7">
    <name type="scientific">Phaeobacter italicus</name>
    <dbReference type="NCBI Taxonomy" id="481446"/>
    <lineage>
        <taxon>Bacteria</taxon>
        <taxon>Pseudomonadati</taxon>
        <taxon>Pseudomonadota</taxon>
        <taxon>Alphaproteobacteria</taxon>
        <taxon>Rhodobacterales</taxon>
        <taxon>Roseobacteraceae</taxon>
        <taxon>Phaeobacter</taxon>
    </lineage>
</organism>
<dbReference type="PANTHER" id="PTHR30537:SF5">
    <property type="entry name" value="HTH-TYPE TRANSCRIPTIONAL ACTIVATOR TTDR-RELATED"/>
    <property type="match status" value="1"/>
</dbReference>
<dbReference type="PROSITE" id="PS50931">
    <property type="entry name" value="HTH_LYSR"/>
    <property type="match status" value="1"/>
</dbReference>
<dbReference type="Pfam" id="PF00126">
    <property type="entry name" value="HTH_1"/>
    <property type="match status" value="1"/>
</dbReference>
<name>A0A0H5CXX9_9RHOB</name>
<keyword evidence="7" id="KW-1185">Reference proteome</keyword>
<dbReference type="InterPro" id="IPR000847">
    <property type="entry name" value="LysR_HTH_N"/>
</dbReference>
<proteinExistence type="inferred from homology"/>
<dbReference type="GO" id="GO:0006351">
    <property type="term" value="P:DNA-templated transcription"/>
    <property type="evidence" value="ECO:0007669"/>
    <property type="project" value="TreeGrafter"/>
</dbReference>
<dbReference type="PANTHER" id="PTHR30537">
    <property type="entry name" value="HTH-TYPE TRANSCRIPTIONAL REGULATOR"/>
    <property type="match status" value="1"/>
</dbReference>
<dbReference type="Pfam" id="PF03466">
    <property type="entry name" value="LysR_substrate"/>
    <property type="match status" value="1"/>
</dbReference>
<keyword evidence="3" id="KW-0238">DNA-binding</keyword>
<dbReference type="Gene3D" id="1.10.10.10">
    <property type="entry name" value="Winged helix-like DNA-binding domain superfamily/Winged helix DNA-binding domain"/>
    <property type="match status" value="1"/>
</dbReference>
<keyword evidence="4" id="KW-0804">Transcription</keyword>
<evidence type="ECO:0000313" key="6">
    <source>
        <dbReference type="EMBL" id="CRL09862.1"/>
    </source>
</evidence>
<evidence type="ECO:0000256" key="3">
    <source>
        <dbReference type="ARBA" id="ARBA00023125"/>
    </source>
</evidence>
<gene>
    <name evidence="6" type="primary">dmlR_1</name>
    <name evidence="6" type="ORF">NIT7321_00698</name>
</gene>
<evidence type="ECO:0000256" key="1">
    <source>
        <dbReference type="ARBA" id="ARBA00009437"/>
    </source>
</evidence>
<feature type="domain" description="HTH lysR-type" evidence="5">
    <location>
        <begin position="4"/>
        <end position="61"/>
    </location>
</feature>
<evidence type="ECO:0000256" key="2">
    <source>
        <dbReference type="ARBA" id="ARBA00023015"/>
    </source>
</evidence>
<dbReference type="GO" id="GO:0003700">
    <property type="term" value="F:DNA-binding transcription factor activity"/>
    <property type="evidence" value="ECO:0007669"/>
    <property type="project" value="InterPro"/>
</dbReference>
<reference evidence="7" key="1">
    <citation type="submission" date="2015-05" db="EMBL/GenBank/DDBJ databases">
        <authorList>
            <person name="Rodrigo-Torres Lidia"/>
            <person name="Arahal R.David."/>
        </authorList>
    </citation>
    <scope>NUCLEOTIDE SEQUENCE [LARGE SCALE GENOMIC DNA]</scope>
    <source>
        <strain evidence="7">CECT 7321</strain>
    </source>
</reference>
<dbReference type="Proteomes" id="UP000043764">
    <property type="component" value="Unassembled WGS sequence"/>
</dbReference>